<dbReference type="InterPro" id="IPR013783">
    <property type="entry name" value="Ig-like_fold"/>
</dbReference>
<dbReference type="SUPFAM" id="SSF49452">
    <property type="entry name" value="Starch-binding domain-like"/>
    <property type="match status" value="1"/>
</dbReference>
<dbReference type="CDD" id="cd00063">
    <property type="entry name" value="FN3"/>
    <property type="match status" value="1"/>
</dbReference>
<dbReference type="InterPro" id="IPR003961">
    <property type="entry name" value="FN3_dom"/>
</dbReference>
<evidence type="ECO:0000256" key="1">
    <source>
        <dbReference type="SAM" id="MobiDB-lite"/>
    </source>
</evidence>
<dbReference type="Gene3D" id="2.60.40.1120">
    <property type="entry name" value="Carboxypeptidase-like, regulatory domain"/>
    <property type="match status" value="1"/>
</dbReference>
<dbReference type="SMART" id="SM00635">
    <property type="entry name" value="BID_2"/>
    <property type="match status" value="3"/>
</dbReference>
<dbReference type="EMBL" id="JAMJEV010000011">
    <property type="protein sequence ID" value="MDO0824086.1"/>
    <property type="molecule type" value="Genomic_DNA"/>
</dbReference>
<dbReference type="SUPFAM" id="SSF49373">
    <property type="entry name" value="Invasin/intimin cell-adhesion fragments"/>
    <property type="match status" value="3"/>
</dbReference>
<keyword evidence="2" id="KW-1133">Transmembrane helix</keyword>
<dbReference type="InterPro" id="IPR036116">
    <property type="entry name" value="FN3_sf"/>
</dbReference>
<dbReference type="Proteomes" id="UP001176021">
    <property type="component" value="Unassembled WGS sequence"/>
</dbReference>
<dbReference type="InterPro" id="IPR013784">
    <property type="entry name" value="Carb-bd-like_fold"/>
</dbReference>
<feature type="region of interest" description="Disordered" evidence="1">
    <location>
        <begin position="1272"/>
        <end position="1388"/>
    </location>
</feature>
<comment type="caution">
    <text evidence="4">The sequence shown here is derived from an EMBL/GenBank/DDBJ whole genome shotgun (WGS) entry which is preliminary data.</text>
</comment>
<feature type="domain" description="Fibronectin type-III" evidence="3">
    <location>
        <begin position="530"/>
        <end position="623"/>
    </location>
</feature>
<keyword evidence="2" id="KW-0472">Membrane</keyword>
<feature type="domain" description="Fibronectin type-III" evidence="3">
    <location>
        <begin position="818"/>
        <end position="911"/>
    </location>
</feature>
<evidence type="ECO:0000313" key="5">
    <source>
        <dbReference type="Proteomes" id="UP001176021"/>
    </source>
</evidence>
<dbReference type="Pfam" id="PF02368">
    <property type="entry name" value="Big_2"/>
    <property type="match status" value="3"/>
</dbReference>
<proteinExistence type="predicted"/>
<protein>
    <submittedName>
        <fullName evidence="4">Ig-like domain-containing protein</fullName>
    </submittedName>
</protein>
<dbReference type="PROSITE" id="PS50853">
    <property type="entry name" value="FN3"/>
    <property type="match status" value="2"/>
</dbReference>
<feature type="transmembrane region" description="Helical" evidence="2">
    <location>
        <begin position="1539"/>
        <end position="1559"/>
    </location>
</feature>
<dbReference type="InterPro" id="IPR008964">
    <property type="entry name" value="Invasin/intimin_cell_adhesion"/>
</dbReference>
<dbReference type="Gene3D" id="2.60.40.1080">
    <property type="match status" value="3"/>
</dbReference>
<accession>A0ABT8QW16</accession>
<sequence length="1647" mass="179300">MYERFKSYKRTRANFNFRKVILALAISFAMLIQTFPTPAIAAPIIKTVTVTFPSSTQQTVSQVVTIPHLKSVQSIVSSTGNATYLISGENVTVNVNGGTATGTQWNPTKLSKTVTKSLTSMSNNLASTYAYNDGTYLGTLYGQGVTSAYVQTGGSYTPADSYTASNSQSNTTNSFSSTMTYNSGGYSGILYKNGTSTSSSSWVSNGSGVLSTSRDSDVDSFPSSVYYPGGTIGVNMYSSGYFYKDGSSGWNGTNYYQNYKGTFSIVTLTTTYTQNYIGTVSRPESDTRTYGTQYNQDYLGTVYAGGYDNLYKYTVTIEYVDNSDPLLSESLPSENSYFGKEDEYNAISFSGSVKDEDVADNVTVKYTLVNNATGSNLAEHTNKEVMSPTISNGSDHNFNYTINVDETIADGTYTLRVWAEDDKGGVSAIKATNIIVDKSPPSVNVPMAIADSTTQMTVTPDAEDDLTGLHEMPYLYNRNGEVISSWVNGSLLDTELTPNTRYTYKYKARDSAGNESDYSEEIQRYTLALDPTGVETTSSTADSISLNIKNDEKNGESPESLIEVRLKSDGTVVDSSDWSVETEQILNGLNLDTEYELWLKVRNGDGVENEFIKVEDSFYSNQSPQGIIAEPTENKEISGQGLFTLSGKAWDKDQDPLTISVMLGGVEKIVEITNTPSEESGENNWSIEFQGSELVDGLYSDITVKITDVKGTLTEISYNYSLTVDKEAPTVNTPVVTVDGTTQITVMPVAEDLVTGLHAYPYLYNRNEEDVETWMEESLVDTGLIPNTQYKYRYKVRDAVGNFSDYSEEVSKYTFALNPTDVEITSATTHSITLHITNNEQNGEPPETIIEVRSKSDETIITTSVWSVETERVLEGLNLDTEYELWVKTRNGDGVENEFIKVEDSFYSNRLHQGSLTEPTGDSMITGHEMFTLSGRAWDLDRDKLTVSATVGGVEKTFELTDTPSERPDTNNWSVSFTGDDLPNGKYNLISIRIKDGKGEEINIPFNYTLTVAVTRIVEIKIEPETLEIPIGQTEQLKATAYYSNGFTTTNAQVIDNVGWSSSSPESVSVDGKGKIIGVAKGKATITASFEGKLATAEITVTDPVITSIEIQPERTVNLGNAFTLTAMATYSDGTGGDVTRLAIWTSLNPEIASVNHGTVIGISLGKTTIQAELEGVIGMVQVEVTHASLKAVNLEPDQSELQRGESLSVKAIAHYSDNKIVNVTNTATWSSLNPEFVSVDGTGKIKGLREGKAIIQAEFEGKLATAEITVIDSSDSEPSGSPTTNPKPTESTPTTPPVIPEPETTVPENVPDKPNPQTPTDNIQNPALETPDLSNNPAETTPTKPNLSNESRPNATKQASIQKGNQTQGNMKGNANLSNPTAAQLPDSLLNLPTRTTEIGVVKGHVKDSQGNPIVDARIELHSTPRVTYTDNKGFFQFANVEMGDHRIYLADESISKDLVLLNSITVKEGDQVKSMTGDQVANALGEKGIVETAQVQLSANDSIKELEIVVDMNSKGKGKWFSLAGLFPENFFSTENLLAGIGLSGSLLIVFVLFRFSRNTFIYVGIKCIRKRRAKLTQGELTLDLQKEFLKANGDNLKIVFSKSLSRKLAGKSITITEAGNVVTRLIAPEFAGNPLEIEVETIGE</sequence>
<dbReference type="RefSeq" id="WP_302049126.1">
    <property type="nucleotide sequence ID" value="NZ_JAMJEV010000011.1"/>
</dbReference>
<feature type="compositionally biased region" description="Polar residues" evidence="1">
    <location>
        <begin position="1272"/>
        <end position="1282"/>
    </location>
</feature>
<evidence type="ECO:0000259" key="3">
    <source>
        <dbReference type="PROSITE" id="PS50853"/>
    </source>
</evidence>
<dbReference type="Gene3D" id="2.60.40.10">
    <property type="entry name" value="Immunoglobulins"/>
    <property type="match status" value="5"/>
</dbReference>
<reference evidence="4" key="1">
    <citation type="submission" date="2022-05" db="EMBL/GenBank/DDBJ databases">
        <title>Expanded diversity of anoxic marine methylotrophy in a Black Sea sulfate reducing microorganism.</title>
        <authorList>
            <person name="Fischer P.Q."/>
            <person name="Stams A.J.M."/>
            <person name="Villanueva L."/>
            <person name="Sousa D.Z."/>
        </authorList>
    </citation>
    <scope>NUCLEOTIDE SEQUENCE</scope>
    <source>
        <strain evidence="4">P130</strain>
    </source>
</reference>
<organism evidence="4 5">
    <name type="scientific">Desulfosporosinus nitroreducens</name>
    <dbReference type="NCBI Taxonomy" id="2018668"/>
    <lineage>
        <taxon>Bacteria</taxon>
        <taxon>Bacillati</taxon>
        <taxon>Bacillota</taxon>
        <taxon>Clostridia</taxon>
        <taxon>Eubacteriales</taxon>
        <taxon>Desulfitobacteriaceae</taxon>
        <taxon>Desulfosporosinus</taxon>
    </lineage>
</organism>
<dbReference type="InterPro" id="IPR003343">
    <property type="entry name" value="Big_2"/>
</dbReference>
<keyword evidence="5" id="KW-1185">Reference proteome</keyword>
<keyword evidence="2" id="KW-0812">Transmembrane</keyword>
<feature type="compositionally biased region" description="Polar residues" evidence="1">
    <location>
        <begin position="1319"/>
        <end position="1383"/>
    </location>
</feature>
<name>A0ABT8QW16_9FIRM</name>
<dbReference type="SUPFAM" id="SSF49265">
    <property type="entry name" value="Fibronectin type III"/>
    <property type="match status" value="2"/>
</dbReference>
<gene>
    <name evidence="4" type="ORF">M8H41_14685</name>
</gene>
<evidence type="ECO:0000313" key="4">
    <source>
        <dbReference type="EMBL" id="MDO0824086.1"/>
    </source>
</evidence>
<evidence type="ECO:0000256" key="2">
    <source>
        <dbReference type="SAM" id="Phobius"/>
    </source>
</evidence>
<feature type="compositionally biased region" description="Low complexity" evidence="1">
    <location>
        <begin position="1283"/>
        <end position="1294"/>
    </location>
</feature>
<dbReference type="SMART" id="SM00060">
    <property type="entry name" value="FN3"/>
    <property type="match status" value="4"/>
</dbReference>